<organism evidence="2 3">
    <name type="scientific">Massilia jejuensis</name>
    <dbReference type="NCBI Taxonomy" id="648894"/>
    <lineage>
        <taxon>Bacteria</taxon>
        <taxon>Pseudomonadati</taxon>
        <taxon>Pseudomonadota</taxon>
        <taxon>Betaproteobacteria</taxon>
        <taxon>Burkholderiales</taxon>
        <taxon>Oxalobacteraceae</taxon>
        <taxon>Telluria group</taxon>
        <taxon>Massilia</taxon>
    </lineage>
</organism>
<dbReference type="EMBL" id="JBHSMS010000013">
    <property type="protein sequence ID" value="MFC5510312.1"/>
    <property type="molecule type" value="Genomic_DNA"/>
</dbReference>
<comment type="caution">
    <text evidence="2">The sequence shown here is derived from an EMBL/GenBank/DDBJ whole genome shotgun (WGS) entry which is preliminary data.</text>
</comment>
<protein>
    <submittedName>
        <fullName evidence="2">Uncharacterized protein</fullName>
    </submittedName>
</protein>
<proteinExistence type="predicted"/>
<name>A0ABW0PEP1_9BURK</name>
<evidence type="ECO:0000313" key="2">
    <source>
        <dbReference type="EMBL" id="MFC5510312.1"/>
    </source>
</evidence>
<keyword evidence="3" id="KW-1185">Reference proteome</keyword>
<evidence type="ECO:0000256" key="1">
    <source>
        <dbReference type="SAM" id="MobiDB-lite"/>
    </source>
</evidence>
<feature type="region of interest" description="Disordered" evidence="1">
    <location>
        <begin position="229"/>
        <end position="248"/>
    </location>
</feature>
<dbReference type="Proteomes" id="UP001596031">
    <property type="component" value="Unassembled WGS sequence"/>
</dbReference>
<evidence type="ECO:0000313" key="3">
    <source>
        <dbReference type="Proteomes" id="UP001596031"/>
    </source>
</evidence>
<accession>A0ABW0PEP1</accession>
<dbReference type="RefSeq" id="WP_379717481.1">
    <property type="nucleotide sequence ID" value="NZ_JBHSMS010000013.1"/>
</dbReference>
<gene>
    <name evidence="2" type="ORF">ACFPOU_04115</name>
</gene>
<reference evidence="3" key="1">
    <citation type="journal article" date="2019" name="Int. J. Syst. Evol. Microbiol.">
        <title>The Global Catalogue of Microorganisms (GCM) 10K type strain sequencing project: providing services to taxonomists for standard genome sequencing and annotation.</title>
        <authorList>
            <consortium name="The Broad Institute Genomics Platform"/>
            <consortium name="The Broad Institute Genome Sequencing Center for Infectious Disease"/>
            <person name="Wu L."/>
            <person name="Ma J."/>
        </authorList>
    </citation>
    <scope>NUCLEOTIDE SEQUENCE [LARGE SCALE GENOMIC DNA]</scope>
    <source>
        <strain evidence="3">CCUG 38813</strain>
    </source>
</reference>
<sequence length="248" mass="27593">MDAHRPLPSGVTKIVISGAGDGGMQDLQRAATSLFGRVLYEELERADRSNPSPESDILPTEGMLRTLMSAEETARRAFGWAPNRQGAPRTLQKWHDTFKHAIDTMVRGWPLNVATHVAQDLFRPELLDPTSQLRITWLMRDPTPGYAYALNRYLSILLCSLAERLVPGRIEVFASSTLFSIAPVGHVCTSAATCLGKRHVVEIDHGNGRQLRRDADLIIVRHGVEPRRPLKNAPVPVPEQMTPFDLPH</sequence>